<dbReference type="Proteomes" id="UP000481360">
    <property type="component" value="Unassembled WGS sequence"/>
</dbReference>
<dbReference type="RefSeq" id="WP_166047868.1">
    <property type="nucleotide sequence ID" value="NZ_JAAMPJ010000005.1"/>
</dbReference>
<accession>A0A7C9VXF4</accession>
<name>A0A7C9VXF4_9PSEU</name>
<keyword evidence="2" id="KW-1185">Reference proteome</keyword>
<dbReference type="InterPro" id="IPR026337">
    <property type="entry name" value="AKG_HExxH"/>
</dbReference>
<dbReference type="EMBL" id="JAAMPJ010000005">
    <property type="protein sequence ID" value="NGY61438.1"/>
    <property type="molecule type" value="Genomic_DNA"/>
</dbReference>
<proteinExistence type="predicted"/>
<comment type="caution">
    <text evidence="1">The sequence shown here is derived from an EMBL/GenBank/DDBJ whole genome shotgun (WGS) entry which is preliminary data.</text>
</comment>
<gene>
    <name evidence="1" type="ORF">G7043_21160</name>
</gene>
<reference evidence="1 2" key="1">
    <citation type="submission" date="2020-03" db="EMBL/GenBank/DDBJ databases">
        <title>Isolation and identification of active actinomycetes.</title>
        <authorList>
            <person name="Sun X."/>
        </authorList>
    </citation>
    <scope>NUCLEOTIDE SEQUENCE [LARGE SCALE GENOMIC DNA]</scope>
    <source>
        <strain evidence="1 2">NEAU-D13</strain>
    </source>
</reference>
<evidence type="ECO:0000313" key="1">
    <source>
        <dbReference type="EMBL" id="NGY61438.1"/>
    </source>
</evidence>
<protein>
    <submittedName>
        <fullName evidence="1">HEXXH motif domain-containing protein</fullName>
    </submittedName>
</protein>
<organism evidence="1 2">
    <name type="scientific">Lentzea alba</name>
    <dbReference type="NCBI Taxonomy" id="2714351"/>
    <lineage>
        <taxon>Bacteria</taxon>
        <taxon>Bacillati</taxon>
        <taxon>Actinomycetota</taxon>
        <taxon>Actinomycetes</taxon>
        <taxon>Pseudonocardiales</taxon>
        <taxon>Pseudonocardiaceae</taxon>
        <taxon>Lentzea</taxon>
    </lineage>
</organism>
<evidence type="ECO:0000313" key="2">
    <source>
        <dbReference type="Proteomes" id="UP000481360"/>
    </source>
</evidence>
<dbReference type="AlphaFoldDB" id="A0A7C9VXF4"/>
<sequence length="406" mass="44263">MSSPIASAHALHAAIAPAETLVDERRTLYRLATGLFAPGTQLSDNLLDHPIVRYEIGKALAGKGDLDQELLRDVAAMRVRDAGLPVAADPDAANLLEAPLRIIAPPGTSPQPLTEADGERFEAALAIVADGVRLLRRLVPETARDLLAHVSMFAVLKKETSGGVVSASSRYVPGIVLIDEPTTPMEVAEALVHEGAHEKFFDLAITREFLDAGAEDVEFFETSWSHARWPLEQTFAAWHAYSCLAQFFESCDDEPLGPFSLLPKARERADEIGRWLISHEADLRADARWLLRELTGQSTAAEHADLNRGASIAHHVRFRVLPDVRFERSTTGRVVVGRFGQPPEIYWLDSDAGWVLALLGDGRETSFDHVLASAVDEWGVESGSAAHRLTVALHSLMAASIIEPMS</sequence>
<dbReference type="NCBIfam" id="TIGR04267">
    <property type="entry name" value="mod_HExxH"/>
    <property type="match status" value="1"/>
</dbReference>